<dbReference type="AlphaFoldDB" id="A0A7S1FRE8"/>
<proteinExistence type="predicted"/>
<gene>
    <name evidence="1" type="ORF">CHYS00102_LOCUS10371</name>
</gene>
<protein>
    <submittedName>
        <fullName evidence="1">Uncharacterized protein</fullName>
    </submittedName>
</protein>
<dbReference type="EMBL" id="HBFR01014207">
    <property type="protein sequence ID" value="CAD8883176.1"/>
    <property type="molecule type" value="Transcribed_RNA"/>
</dbReference>
<name>A0A7S1FRE8_9STRA</name>
<evidence type="ECO:0000313" key="1">
    <source>
        <dbReference type="EMBL" id="CAD8883176.1"/>
    </source>
</evidence>
<reference evidence="1" key="1">
    <citation type="submission" date="2021-01" db="EMBL/GenBank/DDBJ databases">
        <authorList>
            <person name="Corre E."/>
            <person name="Pelletier E."/>
            <person name="Niang G."/>
            <person name="Scheremetjew M."/>
            <person name="Finn R."/>
            <person name="Kale V."/>
            <person name="Holt S."/>
            <person name="Cochrane G."/>
            <person name="Meng A."/>
            <person name="Brown T."/>
            <person name="Cohen L."/>
        </authorList>
    </citation>
    <scope>NUCLEOTIDE SEQUENCE</scope>
    <source>
        <strain evidence="1">308</strain>
    </source>
</reference>
<sequence length="203" mass="22901">MSYGADPLSMVDAPCMVPEEMREAEIDFAVWSSEATCLPSEMALRVAELVRSKKMRRDIHHRKEDDAKYVAHLDDLVQKWEEVGRTIASMATLGKERAARRKEARARANNTNRERQRTMAAEIRRRRQDPAAASPAAAFAGRGLGEMEEGGMGYFPSLVGLQFLGSVPPPRGQYARQEMEVIERHNRYLQGIAAVILAFMVFY</sequence>
<accession>A0A7S1FRE8</accession>
<organism evidence="1">
    <name type="scientific">Corethron hystrix</name>
    <dbReference type="NCBI Taxonomy" id="216773"/>
    <lineage>
        <taxon>Eukaryota</taxon>
        <taxon>Sar</taxon>
        <taxon>Stramenopiles</taxon>
        <taxon>Ochrophyta</taxon>
        <taxon>Bacillariophyta</taxon>
        <taxon>Coscinodiscophyceae</taxon>
        <taxon>Corethrophycidae</taxon>
        <taxon>Corethrales</taxon>
        <taxon>Corethraceae</taxon>
        <taxon>Corethron</taxon>
    </lineage>
</organism>